<gene>
    <name evidence="4" type="ORF">CVV68_00340</name>
</gene>
<dbReference type="SUPFAM" id="SSF46785">
    <property type="entry name" value="Winged helix' DNA-binding domain"/>
    <property type="match status" value="1"/>
</dbReference>
<dbReference type="InterPro" id="IPR043519">
    <property type="entry name" value="NT_sf"/>
</dbReference>
<name>A0A2V5LDC5_9MICC</name>
<feature type="coiled-coil region" evidence="1">
    <location>
        <begin position="157"/>
        <end position="184"/>
    </location>
</feature>
<comment type="caution">
    <text evidence="4">The sequence shown here is derived from an EMBL/GenBank/DDBJ whole genome shotgun (WGS) entry which is preliminary data.</text>
</comment>
<dbReference type="Gene3D" id="1.10.10.10">
    <property type="entry name" value="Winged helix-like DNA-binding domain superfamily/Winged helix DNA-binding domain"/>
    <property type="match status" value="1"/>
</dbReference>
<dbReference type="EMBL" id="QJVD01000001">
    <property type="protein sequence ID" value="PYI69599.1"/>
    <property type="molecule type" value="Genomic_DNA"/>
</dbReference>
<dbReference type="AlphaFoldDB" id="A0A2V5LDC5"/>
<evidence type="ECO:0000259" key="2">
    <source>
        <dbReference type="Pfam" id="PF01909"/>
    </source>
</evidence>
<evidence type="ECO:0000259" key="3">
    <source>
        <dbReference type="Pfam" id="PF09339"/>
    </source>
</evidence>
<dbReference type="CDD" id="cd00090">
    <property type="entry name" value="HTH_ARSR"/>
    <property type="match status" value="1"/>
</dbReference>
<dbReference type="Gene3D" id="3.30.460.10">
    <property type="entry name" value="Beta Polymerase, domain 2"/>
    <property type="match status" value="1"/>
</dbReference>
<keyword evidence="1" id="KW-0175">Coiled coil</keyword>
<evidence type="ECO:0000256" key="1">
    <source>
        <dbReference type="SAM" id="Coils"/>
    </source>
</evidence>
<dbReference type="Pfam" id="PF01909">
    <property type="entry name" value="NTP_transf_2"/>
    <property type="match status" value="1"/>
</dbReference>
<dbReference type="Proteomes" id="UP000247832">
    <property type="component" value="Unassembled WGS sequence"/>
</dbReference>
<accession>A0A2V5LDC5</accession>
<dbReference type="InterPro" id="IPR036388">
    <property type="entry name" value="WH-like_DNA-bd_sf"/>
</dbReference>
<dbReference type="InterPro" id="IPR002934">
    <property type="entry name" value="Polymerase_NTP_transf_dom"/>
</dbReference>
<reference evidence="4 5" key="1">
    <citation type="submission" date="2018-05" db="EMBL/GenBank/DDBJ databases">
        <title>Genetic diversity of glacier-inhabiting Cryobacterium bacteria in China and description of Cryobacterium mengkeensis sp. nov. and Arthrobacter glacialis sp. nov.</title>
        <authorList>
            <person name="Liu Q."/>
            <person name="Xin Y.-H."/>
        </authorList>
    </citation>
    <scope>NUCLEOTIDE SEQUENCE [LARGE SCALE GENOMIC DNA]</scope>
    <source>
        <strain evidence="4 5">LI2</strain>
    </source>
</reference>
<dbReference type="GO" id="GO:0016779">
    <property type="term" value="F:nucleotidyltransferase activity"/>
    <property type="evidence" value="ECO:0007669"/>
    <property type="project" value="InterPro"/>
</dbReference>
<dbReference type="Pfam" id="PF09339">
    <property type="entry name" value="HTH_IclR"/>
    <property type="match status" value="1"/>
</dbReference>
<dbReference type="GO" id="GO:0003677">
    <property type="term" value="F:DNA binding"/>
    <property type="evidence" value="ECO:0007669"/>
    <property type="project" value="InterPro"/>
</dbReference>
<dbReference type="SUPFAM" id="SSF81301">
    <property type="entry name" value="Nucleotidyltransferase"/>
    <property type="match status" value="1"/>
</dbReference>
<dbReference type="CDD" id="cd05403">
    <property type="entry name" value="NT_KNTase_like"/>
    <property type="match status" value="1"/>
</dbReference>
<keyword evidence="5" id="KW-1185">Reference proteome</keyword>
<protein>
    <submittedName>
        <fullName evidence="4">Uncharacterized protein</fullName>
    </submittedName>
</protein>
<dbReference type="InterPro" id="IPR011991">
    <property type="entry name" value="ArsR-like_HTH"/>
</dbReference>
<feature type="domain" description="Polymerase nucleotidyl transferase" evidence="2">
    <location>
        <begin position="114"/>
        <end position="182"/>
    </location>
</feature>
<organism evidence="4 5">
    <name type="scientific">Arthrobacter livingstonensis</name>
    <dbReference type="NCBI Taxonomy" id="670078"/>
    <lineage>
        <taxon>Bacteria</taxon>
        <taxon>Bacillati</taxon>
        <taxon>Actinomycetota</taxon>
        <taxon>Actinomycetes</taxon>
        <taxon>Micrococcales</taxon>
        <taxon>Micrococcaceae</taxon>
        <taxon>Arthrobacter</taxon>
    </lineage>
</organism>
<feature type="domain" description="HTH iclR-type" evidence="3">
    <location>
        <begin position="33"/>
        <end position="80"/>
    </location>
</feature>
<evidence type="ECO:0000313" key="5">
    <source>
        <dbReference type="Proteomes" id="UP000247832"/>
    </source>
</evidence>
<proteinExistence type="predicted"/>
<evidence type="ECO:0000313" key="4">
    <source>
        <dbReference type="EMBL" id="PYI69599.1"/>
    </source>
</evidence>
<dbReference type="GO" id="GO:0006355">
    <property type="term" value="P:regulation of DNA-templated transcription"/>
    <property type="evidence" value="ECO:0007669"/>
    <property type="project" value="InterPro"/>
</dbReference>
<dbReference type="InterPro" id="IPR005471">
    <property type="entry name" value="Tscrpt_reg_IclR_N"/>
</dbReference>
<dbReference type="InterPro" id="IPR036390">
    <property type="entry name" value="WH_DNA-bd_sf"/>
</dbReference>
<dbReference type="OrthoDB" id="3826063at2"/>
<sequence length="225" mass="24405">MNLPKNGSYELYLVHRRCVMDLSHPAYDLFGRNATRILQRLALVKDGLTGRRISELSDVPLGSTQRALAHLERTGLVVAQPAGRAIIYSLSRGHVLWPVVAAALNAPLQLERLIAEIVHRHAGNSATVAVYGSFARGEAGPDSDLDVLIVWEPGISTDDQAALLDELNDQLENATGNRVEIVDLSLSDLHRLVAANDPLIESWKREAKTLSVGPDIKSLAKNAAA</sequence>